<dbReference type="PANTHER" id="PTHR33604">
    <property type="entry name" value="OSJNBA0004B13.7 PROTEIN"/>
    <property type="match status" value="1"/>
</dbReference>
<dbReference type="SUPFAM" id="SSF53448">
    <property type="entry name" value="Nucleotide-diphospho-sugar transferases"/>
    <property type="match status" value="1"/>
</dbReference>
<dbReference type="EMBL" id="CAJFCJ010000022">
    <property type="protein sequence ID" value="CAD5124658.1"/>
    <property type="molecule type" value="Genomic_DNA"/>
</dbReference>
<name>A0A7I8W950_9ANNE</name>
<organism evidence="2 3">
    <name type="scientific">Dimorphilus gyrociliatus</name>
    <dbReference type="NCBI Taxonomy" id="2664684"/>
    <lineage>
        <taxon>Eukaryota</taxon>
        <taxon>Metazoa</taxon>
        <taxon>Spiralia</taxon>
        <taxon>Lophotrochozoa</taxon>
        <taxon>Annelida</taxon>
        <taxon>Polychaeta</taxon>
        <taxon>Polychaeta incertae sedis</taxon>
        <taxon>Dinophilidae</taxon>
        <taxon>Dimorphilus</taxon>
    </lineage>
</organism>
<dbReference type="Gene3D" id="3.90.550.10">
    <property type="entry name" value="Spore Coat Polysaccharide Biosynthesis Protein SpsA, Chain A"/>
    <property type="match status" value="1"/>
</dbReference>
<dbReference type="OrthoDB" id="2020070at2759"/>
<keyword evidence="1" id="KW-1133">Transmembrane helix</keyword>
<dbReference type="PANTHER" id="PTHR33604:SF3">
    <property type="entry name" value="OSJNBA0004B13.7 PROTEIN"/>
    <property type="match status" value="1"/>
</dbReference>
<keyword evidence="3" id="KW-1185">Reference proteome</keyword>
<dbReference type="CDD" id="cd00761">
    <property type="entry name" value="Glyco_tranf_GTA_type"/>
    <property type="match status" value="1"/>
</dbReference>
<gene>
    <name evidence="2" type="ORF">DGYR_LOCUS12169</name>
</gene>
<dbReference type="AlphaFoldDB" id="A0A7I8W950"/>
<protein>
    <submittedName>
        <fullName evidence="2">DgyrCDS12922</fullName>
    </submittedName>
</protein>
<evidence type="ECO:0000313" key="3">
    <source>
        <dbReference type="Proteomes" id="UP000549394"/>
    </source>
</evidence>
<reference evidence="2 3" key="1">
    <citation type="submission" date="2020-08" db="EMBL/GenBank/DDBJ databases">
        <authorList>
            <person name="Hejnol A."/>
        </authorList>
    </citation>
    <scope>NUCLEOTIDE SEQUENCE [LARGE SCALE GENOMIC DNA]</scope>
</reference>
<keyword evidence="1" id="KW-0812">Transmembrane</keyword>
<feature type="transmembrane region" description="Helical" evidence="1">
    <location>
        <begin position="32"/>
        <end position="51"/>
    </location>
</feature>
<comment type="caution">
    <text evidence="2">The sequence shown here is derived from an EMBL/GenBank/DDBJ whole genome shotgun (WGS) entry which is preliminary data.</text>
</comment>
<dbReference type="Proteomes" id="UP000549394">
    <property type="component" value="Unassembled WGS sequence"/>
</dbReference>
<evidence type="ECO:0000313" key="2">
    <source>
        <dbReference type="EMBL" id="CAD5124658.1"/>
    </source>
</evidence>
<sequence>MNVWMKREIELCLSVFVEENQSCRPSMNNRAVFIRISILIFFFFCLPIYIIKQSGLISTPNIKLLKEPKNKIVQPIIIKHSTNKLQPESDKLTLSEESKNGYLPKLLDDALNNQNTSGFLIGNATFLKWMPYERDVELRVIVLAYNRPKSLLKCLKSLSAANYLKDKVAIDVWIDRNKKDQSVHEETLKAAKSFEFPPHISYKVRVQEHHRGILGQWVNTWRPGINSKEVGLILEDDLSVSSIFWLWLKAVTRKYRYKTDVSGYSLSKPSMAHAHGGLLFVPDNAWTYMYRLICTWSFSPHPESWRNFQKSFYISEHTKGYEPQVSGVLPSQWWKGEQKKGKERDLWEMWHIAFAHEAKQFTVLLNTHQEGLLAVNRREVGLHDSGGQVESLCNDWNDMFEKIPEKPIKLDYDGTIMKN</sequence>
<proteinExistence type="predicted"/>
<keyword evidence="1" id="KW-0472">Membrane</keyword>
<dbReference type="InterPro" id="IPR029044">
    <property type="entry name" value="Nucleotide-diphossugar_trans"/>
</dbReference>
<accession>A0A7I8W950</accession>
<evidence type="ECO:0000256" key="1">
    <source>
        <dbReference type="SAM" id="Phobius"/>
    </source>
</evidence>